<sequence>MQLTAEIARWGHPLLDDDQLPACSMVVTSGGLLAAKITSLDGVLYGLVGYVADDGHQRAWGTWTSFLGGDWQRTLNLPYDKYAPLVTARQPDALVPELGRIARITADSIVATKSTQDPALLAEHGKVLDRLAAWCGIGRDRIGIYGSAMYKDPGCAADLDIVLYGASTCRRVHARAAGAIPPRPVDHPHHPHFWVPGHHTVLDPRYISGEHTITRALIRGDFTDQGHEPIDGLWVLDATDGIFFPARYTLSDGSVLLSYRAGHSGWLHPGDELTGPALPVYQRDGVRYRVVLRSEHLHPRRTEHE</sequence>
<gene>
    <name evidence="1" type="ORF">ACFPCY_36930</name>
</gene>
<name>A0ABV9U8P6_9ACTN</name>
<evidence type="ECO:0008006" key="3">
    <source>
        <dbReference type="Google" id="ProtNLM"/>
    </source>
</evidence>
<evidence type="ECO:0000313" key="1">
    <source>
        <dbReference type="EMBL" id="MFC4912933.1"/>
    </source>
</evidence>
<proteinExistence type="predicted"/>
<dbReference type="Proteomes" id="UP001595872">
    <property type="component" value="Unassembled WGS sequence"/>
</dbReference>
<dbReference type="EMBL" id="JBHSIT010000014">
    <property type="protein sequence ID" value="MFC4912933.1"/>
    <property type="molecule type" value="Genomic_DNA"/>
</dbReference>
<reference evidence="2" key="1">
    <citation type="journal article" date="2019" name="Int. J. Syst. Evol. Microbiol.">
        <title>The Global Catalogue of Microorganisms (GCM) 10K type strain sequencing project: providing services to taxonomists for standard genome sequencing and annotation.</title>
        <authorList>
            <consortium name="The Broad Institute Genomics Platform"/>
            <consortium name="The Broad Institute Genome Sequencing Center for Infectious Disease"/>
            <person name="Wu L."/>
            <person name="Ma J."/>
        </authorList>
    </citation>
    <scope>NUCLEOTIDE SEQUENCE [LARGE SCALE GENOMIC DNA]</scope>
    <source>
        <strain evidence="2">KLKA75</strain>
    </source>
</reference>
<comment type="caution">
    <text evidence="1">The sequence shown here is derived from an EMBL/GenBank/DDBJ whole genome shotgun (WGS) entry which is preliminary data.</text>
</comment>
<organism evidence="1 2">
    <name type="scientific">Actinomadura gamaensis</name>
    <dbReference type="NCBI Taxonomy" id="1763541"/>
    <lineage>
        <taxon>Bacteria</taxon>
        <taxon>Bacillati</taxon>
        <taxon>Actinomycetota</taxon>
        <taxon>Actinomycetes</taxon>
        <taxon>Streptosporangiales</taxon>
        <taxon>Thermomonosporaceae</taxon>
        <taxon>Actinomadura</taxon>
    </lineage>
</organism>
<accession>A0ABV9U8P6</accession>
<keyword evidence="2" id="KW-1185">Reference proteome</keyword>
<dbReference type="RefSeq" id="WP_378263349.1">
    <property type="nucleotide sequence ID" value="NZ_JBHSIT010000014.1"/>
</dbReference>
<evidence type="ECO:0000313" key="2">
    <source>
        <dbReference type="Proteomes" id="UP001595872"/>
    </source>
</evidence>
<protein>
    <recommendedName>
        <fullName evidence="3">Polymerase nucleotidyl transferase domain-containing protein</fullName>
    </recommendedName>
</protein>